<proteinExistence type="inferred from homology"/>
<dbReference type="GO" id="GO:0032259">
    <property type="term" value="P:methylation"/>
    <property type="evidence" value="ECO:0007669"/>
    <property type="project" value="UniProtKB-KW"/>
</dbReference>
<evidence type="ECO:0000256" key="8">
    <source>
        <dbReference type="RuleBase" id="RU003793"/>
    </source>
</evidence>
<evidence type="ECO:0000313" key="13">
    <source>
        <dbReference type="EMBL" id="HIZ24916.1"/>
    </source>
</evidence>
<keyword evidence="9" id="KW-0511">Multifunctional enzyme</keyword>
<comment type="subcellular location">
    <subcellularLocation>
        <location evidence="1">Cell inner membrane</location>
        <topology evidence="1">Multi-pass membrane protein</topology>
    </subcellularLocation>
    <subcellularLocation>
        <location evidence="9">Cell membrane</location>
        <topology evidence="9">Multi-pass membrane protein</topology>
    </subcellularLocation>
</comment>
<feature type="transmembrane region" description="Helical" evidence="10">
    <location>
        <begin position="133"/>
        <end position="155"/>
    </location>
</feature>
<dbReference type="PRINTS" id="PR00864">
    <property type="entry name" value="PREPILNPTASE"/>
</dbReference>
<dbReference type="Gene3D" id="1.20.120.1220">
    <property type="match status" value="1"/>
</dbReference>
<evidence type="ECO:0000259" key="11">
    <source>
        <dbReference type="Pfam" id="PF01478"/>
    </source>
</evidence>
<feature type="transmembrane region" description="Helical" evidence="10">
    <location>
        <begin position="6"/>
        <end position="29"/>
    </location>
</feature>
<dbReference type="InterPro" id="IPR010627">
    <property type="entry name" value="Prepilin_pept_A24_N"/>
</dbReference>
<name>A0A9D2IVN3_9FIRM</name>
<comment type="catalytic activity">
    <reaction evidence="9">
        <text>Typically cleaves a -Gly-|-Phe- bond to release an N-terminal, basic peptide of 5-8 residues from type IV prepilin, and then N-methylates the new N-terminal amino group, the methyl donor being S-adenosyl-L-methionine.</text>
        <dbReference type="EC" id="3.4.23.43"/>
    </reaction>
</comment>
<keyword evidence="3" id="KW-1003">Cell membrane</keyword>
<dbReference type="EMBL" id="DXBS01000109">
    <property type="protein sequence ID" value="HIZ24916.1"/>
    <property type="molecule type" value="Genomic_DNA"/>
</dbReference>
<keyword evidence="9" id="KW-0489">Methyltransferase</keyword>
<evidence type="ECO:0000259" key="12">
    <source>
        <dbReference type="Pfam" id="PF06750"/>
    </source>
</evidence>
<dbReference type="GO" id="GO:0006465">
    <property type="term" value="P:signal peptide processing"/>
    <property type="evidence" value="ECO:0007669"/>
    <property type="project" value="TreeGrafter"/>
</dbReference>
<evidence type="ECO:0000256" key="3">
    <source>
        <dbReference type="ARBA" id="ARBA00022475"/>
    </source>
</evidence>
<evidence type="ECO:0000256" key="5">
    <source>
        <dbReference type="ARBA" id="ARBA00022692"/>
    </source>
</evidence>
<comment type="function">
    <text evidence="9">Plays an essential role in type IV pili and type II pseudopili formation by proteolytically removing the leader sequence from substrate proteins and subsequently monomethylating the alpha-amino group of the newly exposed N-terminal phenylalanine.</text>
</comment>
<dbReference type="PANTHER" id="PTHR30487:SF0">
    <property type="entry name" value="PREPILIN LEADER PEPTIDASE_N-METHYLTRANSFERASE-RELATED"/>
    <property type="match status" value="1"/>
</dbReference>
<reference evidence="13" key="2">
    <citation type="submission" date="2021-04" db="EMBL/GenBank/DDBJ databases">
        <authorList>
            <person name="Gilroy R."/>
        </authorList>
    </citation>
    <scope>NUCLEOTIDE SEQUENCE</scope>
    <source>
        <strain evidence="13">CHK33-5263</strain>
    </source>
</reference>
<evidence type="ECO:0000256" key="1">
    <source>
        <dbReference type="ARBA" id="ARBA00004429"/>
    </source>
</evidence>
<dbReference type="Pfam" id="PF06750">
    <property type="entry name" value="A24_N_bact"/>
    <property type="match status" value="1"/>
</dbReference>
<keyword evidence="4" id="KW-0997">Cell inner membrane</keyword>
<sequence length="293" mass="31567">MERVCLIITYILAGVLGLCFGSFLNVLIYRLPRGMSLVKPPSHCISCGARVRWYDNVPVLSYLLLRGRCRDCGTRISPRYPLVELANCLLWLASVACFYRCGIGMVVISCIAISALIVVFACDLDTMTIPDSTHVALLLCGLAALLCDVFGVGVGIGWQARLIGMAAGLGFFLLLYWGFRLLTGREGLGLGDVKLMTAAGLLVGWQGLIVAVLFGSVAAALVMGCMAIFRRKRGGVPQEEEPDTDQKGGKDAEREGEDVPAKAFPFAPFLAAATALALFFGQEIVAWYLGLFI</sequence>
<dbReference type="GO" id="GO:0004190">
    <property type="term" value="F:aspartic-type endopeptidase activity"/>
    <property type="evidence" value="ECO:0007669"/>
    <property type="project" value="UniProtKB-EC"/>
</dbReference>
<comment type="caution">
    <text evidence="13">The sequence shown here is derived from an EMBL/GenBank/DDBJ whole genome shotgun (WGS) entry which is preliminary data.</text>
</comment>
<dbReference type="InterPro" id="IPR050882">
    <property type="entry name" value="Prepilin_peptidase/N-MTase"/>
</dbReference>
<dbReference type="GO" id="GO:0008168">
    <property type="term" value="F:methyltransferase activity"/>
    <property type="evidence" value="ECO:0007669"/>
    <property type="project" value="UniProtKB-KW"/>
</dbReference>
<dbReference type="InterPro" id="IPR000045">
    <property type="entry name" value="Prepilin_IV_endopep_pep"/>
</dbReference>
<keyword evidence="9" id="KW-0808">Transferase</keyword>
<dbReference type="AlphaFoldDB" id="A0A9D2IVN3"/>
<dbReference type="GO" id="GO:0005886">
    <property type="term" value="C:plasma membrane"/>
    <property type="evidence" value="ECO:0007669"/>
    <property type="project" value="UniProtKB-SubCell"/>
</dbReference>
<reference evidence="13" key="1">
    <citation type="journal article" date="2021" name="PeerJ">
        <title>Extensive microbial diversity within the chicken gut microbiome revealed by metagenomics and culture.</title>
        <authorList>
            <person name="Gilroy R."/>
            <person name="Ravi A."/>
            <person name="Getino M."/>
            <person name="Pursley I."/>
            <person name="Horton D.L."/>
            <person name="Alikhan N.F."/>
            <person name="Baker D."/>
            <person name="Gharbi K."/>
            <person name="Hall N."/>
            <person name="Watson M."/>
            <person name="Adriaenssens E.M."/>
            <person name="Foster-Nyarko E."/>
            <person name="Jarju S."/>
            <person name="Secka A."/>
            <person name="Antonio M."/>
            <person name="Oren A."/>
            <person name="Chaudhuri R.R."/>
            <person name="La Ragione R."/>
            <person name="Hildebrand F."/>
            <person name="Pallen M.J."/>
        </authorList>
    </citation>
    <scope>NUCLEOTIDE SEQUENCE</scope>
    <source>
        <strain evidence="13">CHK33-5263</strain>
    </source>
</reference>
<dbReference type="Proteomes" id="UP000824044">
    <property type="component" value="Unassembled WGS sequence"/>
</dbReference>
<keyword evidence="9" id="KW-0645">Protease</keyword>
<accession>A0A9D2IVN3</accession>
<feature type="transmembrane region" description="Helical" evidence="10">
    <location>
        <begin position="88"/>
        <end position="121"/>
    </location>
</feature>
<dbReference type="InterPro" id="IPR014032">
    <property type="entry name" value="Peptidase_A24A_bac"/>
</dbReference>
<evidence type="ECO:0000313" key="14">
    <source>
        <dbReference type="Proteomes" id="UP000824044"/>
    </source>
</evidence>
<evidence type="ECO:0000256" key="2">
    <source>
        <dbReference type="ARBA" id="ARBA00005801"/>
    </source>
</evidence>
<evidence type="ECO:0000256" key="4">
    <source>
        <dbReference type="ARBA" id="ARBA00022519"/>
    </source>
</evidence>
<protein>
    <recommendedName>
        <fullName evidence="9">Prepilin leader peptidase/N-methyltransferase</fullName>
        <ecNumber evidence="9">2.1.1.-</ecNumber>
        <ecNumber evidence="9">3.4.23.43</ecNumber>
    </recommendedName>
</protein>
<feature type="transmembrane region" description="Helical" evidence="10">
    <location>
        <begin position="269"/>
        <end position="290"/>
    </location>
</feature>
<dbReference type="Pfam" id="PF01478">
    <property type="entry name" value="Peptidase_A24"/>
    <property type="match status" value="1"/>
</dbReference>
<keyword evidence="5 9" id="KW-0812">Transmembrane</keyword>
<dbReference type="EC" id="2.1.1.-" evidence="9"/>
<gene>
    <name evidence="13" type="ORF">H9812_05555</name>
</gene>
<keyword evidence="7 10" id="KW-0472">Membrane</keyword>
<evidence type="ECO:0000256" key="6">
    <source>
        <dbReference type="ARBA" id="ARBA00022989"/>
    </source>
</evidence>
<evidence type="ECO:0000256" key="7">
    <source>
        <dbReference type="ARBA" id="ARBA00023136"/>
    </source>
</evidence>
<feature type="transmembrane region" description="Helical" evidence="10">
    <location>
        <begin position="199"/>
        <end position="229"/>
    </location>
</feature>
<evidence type="ECO:0000256" key="10">
    <source>
        <dbReference type="SAM" id="Phobius"/>
    </source>
</evidence>
<evidence type="ECO:0000256" key="9">
    <source>
        <dbReference type="RuleBase" id="RU003794"/>
    </source>
</evidence>
<organism evidence="13 14">
    <name type="scientific">Candidatus Gallimonas intestinigallinarum</name>
    <dbReference type="NCBI Taxonomy" id="2838604"/>
    <lineage>
        <taxon>Bacteria</taxon>
        <taxon>Bacillati</taxon>
        <taxon>Bacillota</taxon>
        <taxon>Clostridia</taxon>
        <taxon>Candidatus Gallimonas</taxon>
    </lineage>
</organism>
<keyword evidence="6 10" id="KW-1133">Transmembrane helix</keyword>
<keyword evidence="9" id="KW-0378">Hydrolase</keyword>
<dbReference type="PANTHER" id="PTHR30487">
    <property type="entry name" value="TYPE 4 PREPILIN-LIKE PROTEINS LEADER PEPTIDE-PROCESSING ENZYME"/>
    <property type="match status" value="1"/>
</dbReference>
<feature type="domain" description="Prepilin type IV endopeptidase peptidase" evidence="11">
    <location>
        <begin position="110"/>
        <end position="222"/>
    </location>
</feature>
<comment type="similarity">
    <text evidence="2 8">Belongs to the peptidase A24 family.</text>
</comment>
<dbReference type="EC" id="3.4.23.43" evidence="9"/>
<feature type="transmembrane region" description="Helical" evidence="10">
    <location>
        <begin position="162"/>
        <end position="179"/>
    </location>
</feature>
<feature type="domain" description="Prepilin peptidase A24 N-terminal" evidence="12">
    <location>
        <begin position="15"/>
        <end position="96"/>
    </location>
</feature>